<feature type="coiled-coil region" evidence="5">
    <location>
        <begin position="1824"/>
        <end position="2014"/>
    </location>
</feature>
<dbReference type="EMBL" id="JABXBU010002230">
    <property type="protein sequence ID" value="KAF8766358.1"/>
    <property type="molecule type" value="Genomic_DNA"/>
</dbReference>
<evidence type="ECO:0000256" key="1">
    <source>
        <dbReference type="ARBA" id="ARBA00004245"/>
    </source>
</evidence>
<reference evidence="6" key="2">
    <citation type="submission" date="2020-06" db="EMBL/GenBank/DDBJ databases">
        <authorList>
            <person name="Sheffer M."/>
        </authorList>
    </citation>
    <scope>NUCLEOTIDE SEQUENCE</scope>
</reference>
<dbReference type="PANTHER" id="PTHR18861">
    <property type="entry name" value="ELKS/RAB6-INTERACTING/CAST PROTEIN"/>
    <property type="match status" value="1"/>
</dbReference>
<evidence type="ECO:0000256" key="4">
    <source>
        <dbReference type="ARBA" id="ARBA00023212"/>
    </source>
</evidence>
<dbReference type="Proteomes" id="UP000807504">
    <property type="component" value="Unassembled WGS sequence"/>
</dbReference>
<evidence type="ECO:0000313" key="6">
    <source>
        <dbReference type="EMBL" id="KAF8766358.1"/>
    </source>
</evidence>
<dbReference type="PANTHER" id="PTHR18861:SF0">
    <property type="entry name" value="BRUCHPILOT, ISOFORM J"/>
    <property type="match status" value="1"/>
</dbReference>
<proteinExistence type="predicted"/>
<feature type="coiled-coil region" evidence="5">
    <location>
        <begin position="2198"/>
        <end position="2232"/>
    </location>
</feature>
<feature type="coiled-coil region" evidence="5">
    <location>
        <begin position="2265"/>
        <end position="2340"/>
    </location>
</feature>
<name>A0A8T0E4W2_ARGBR</name>
<evidence type="ECO:0000256" key="2">
    <source>
        <dbReference type="ARBA" id="ARBA00022490"/>
    </source>
</evidence>
<feature type="coiled-coil region" evidence="5">
    <location>
        <begin position="184"/>
        <end position="270"/>
    </location>
</feature>
<comment type="subcellular location">
    <subcellularLocation>
        <location evidence="1">Cytoplasm</location>
        <location evidence="1">Cytoskeleton</location>
    </subcellularLocation>
</comment>
<reference evidence="6" key="1">
    <citation type="journal article" date="2020" name="bioRxiv">
        <title>Chromosome-level reference genome of the European wasp spider Argiope bruennichi: a resource for studies on range expansion and evolutionary adaptation.</title>
        <authorList>
            <person name="Sheffer M.M."/>
            <person name="Hoppe A."/>
            <person name="Krehenwinkel H."/>
            <person name="Uhl G."/>
            <person name="Kuss A.W."/>
            <person name="Jensen L."/>
            <person name="Jensen C."/>
            <person name="Gillespie R.G."/>
            <person name="Hoff K.J."/>
            <person name="Prost S."/>
        </authorList>
    </citation>
    <scope>NUCLEOTIDE SEQUENCE</scope>
</reference>
<dbReference type="GO" id="GO:0005856">
    <property type="term" value="C:cytoskeleton"/>
    <property type="evidence" value="ECO:0007669"/>
    <property type="project" value="UniProtKB-SubCell"/>
</dbReference>
<feature type="coiled-coil region" evidence="5">
    <location>
        <begin position="907"/>
        <end position="983"/>
    </location>
</feature>
<feature type="coiled-coil region" evidence="5">
    <location>
        <begin position="321"/>
        <end position="394"/>
    </location>
</feature>
<feature type="coiled-coil region" evidence="5">
    <location>
        <begin position="50"/>
        <end position="151"/>
    </location>
</feature>
<keyword evidence="2" id="KW-0963">Cytoplasm</keyword>
<evidence type="ECO:0000313" key="7">
    <source>
        <dbReference type="Proteomes" id="UP000807504"/>
    </source>
</evidence>
<keyword evidence="7" id="KW-1185">Reference proteome</keyword>
<evidence type="ECO:0000256" key="5">
    <source>
        <dbReference type="SAM" id="Coils"/>
    </source>
</evidence>
<comment type="caution">
    <text evidence="6">The sequence shown here is derived from an EMBL/GenBank/DDBJ whole genome shotgun (WGS) entry which is preliminary data.</text>
</comment>
<evidence type="ECO:0000256" key="3">
    <source>
        <dbReference type="ARBA" id="ARBA00023054"/>
    </source>
</evidence>
<accession>A0A8T0E4W2</accession>
<organism evidence="6 7">
    <name type="scientific">Argiope bruennichi</name>
    <name type="common">Wasp spider</name>
    <name type="synonym">Aranea bruennichi</name>
    <dbReference type="NCBI Taxonomy" id="94029"/>
    <lineage>
        <taxon>Eukaryota</taxon>
        <taxon>Metazoa</taxon>
        <taxon>Ecdysozoa</taxon>
        <taxon>Arthropoda</taxon>
        <taxon>Chelicerata</taxon>
        <taxon>Arachnida</taxon>
        <taxon>Araneae</taxon>
        <taxon>Araneomorphae</taxon>
        <taxon>Entelegynae</taxon>
        <taxon>Araneoidea</taxon>
        <taxon>Araneidae</taxon>
        <taxon>Argiope</taxon>
    </lineage>
</organism>
<keyword evidence="4" id="KW-0206">Cytoskeleton</keyword>
<feature type="coiled-coil region" evidence="5">
    <location>
        <begin position="1698"/>
        <end position="1781"/>
    </location>
</feature>
<feature type="coiled-coil region" evidence="5">
    <location>
        <begin position="1516"/>
        <end position="1669"/>
    </location>
</feature>
<feature type="coiled-coil region" evidence="5">
    <location>
        <begin position="798"/>
        <end position="832"/>
    </location>
</feature>
<feature type="coiled-coil region" evidence="5">
    <location>
        <begin position="594"/>
        <end position="744"/>
    </location>
</feature>
<keyword evidence="3 5" id="KW-0175">Coiled coil</keyword>
<feature type="coiled-coil region" evidence="5">
    <location>
        <begin position="425"/>
        <end position="526"/>
    </location>
</feature>
<protein>
    <submittedName>
        <fullName evidence="6">Uncharacterized protein</fullName>
    </submittedName>
</protein>
<sequence>MALQSRLKQVCQELDCQRHNFEASRISMEQKFKEKENALKVELKYQVQVNSDLNKELKDLRNKYQQEMNLSTKKLDVLTAQLKKTEEVKEILEKELKDMESKTSTCILNLKTKEEEIQDLQKWKNMAETTIQSLQSQVLDVEREYKKIEEQNFSLSETVKAVELQLDSSCNLAQEREANLASTKKELENILVSQKNLLNENQELQNKVMTSQKEIEELLQNETILKEQIELMEKEQSQLINKLNFEVKKSQDLESALEKQNLQISLQKEELSLKESKYTELNTEFTNIKYEYEEKVHDFEYELNNQIKLLVKEKACKSSESDELKKRIADMKIEQEEQLNAVLKRENMLVDEIKSLRNERDSLNEELDSLKNEVQKYEAKSSELKLNIHTLNNELCQKSADFDKIQNQTLLSEKEYEDTKLGEKENMLVDEIKSLRNERDSLNEELDSLKNEVQKYEAKSSELKLNIHTLNNELCQKSADFDKIQNQTLLSEKEYETKIQQLEIKLSTVENEYIGLENKLQECSLNESLLKEKLEQSRIEKAEIVSQLTTEKGIRLNLQSSINELNYKIKLLMEEKTCKSSESDELKKRIVDMKIEQEARIQDLNAKLSSMNAECKVSQNELKNYLIEYDYIEEKLKLTEENNKKLHEDLNSEIKKSEQLRCSLDELKTSLSNLEEELSLKSIQLEEINEKMDISHAGYEGKIQDMLASLKSDQSKCSLLENQLQEYELNEISLKNKIITLEKEVDALSSRLGESIEENQKLRSDYESQASMVSVLKEELKDKCIQNDQFAAETGNLKKLYEVDVQDLRTRLAVTEAEISTAKILIQNYKENEASLLNKMTLLSAGEQKLTSCLHEEVCKRKNLEEIIEDLKQFIFSFDDDLSHMSEECRIIDQEFLASQDYYKFDVQELEKQLSVLKEMYSTQEAELKNNLIYANDLKEELKSIEEENTQMSAIIKEQNCRIISLQEANAELHKEILILREQLSSQSFELSDLQKAMEIVDQHKYTGDITFTSIPTEKGCGSKSGVEIKSISTFYSPEFKSFSSLPEREFSIALEKYSLYTLNQIYGLENNLISKLESCKFLCCYQLVDHSQLNEMWKIFLFFRKKLSKIQLLKKFMFCFCNILKSSLVAHILHSVNKVALVKVFPGNFGFSLKDFLYLCNNAFNKILFSVSQTFERDSSLVNQHSAFFSNYSNIQSNTFHLPVIKRTGFILYQAKFQRVHWNLKPKHASSKKLDSLFSSRKQAVKKALDALNAPEVPLFLNFTMSLMEKIGKEFCNSSDFTEATSKNFSMSAFQMKNYLSLLEPSSPMLHIVSKYCVDVLNLENIAVHDICYWKHHCNILGIDKCDVQKMITLLEHMDKHKRCERDIRNAKSGDKHTKKDMIVQTSEMYLEQSLKIEKEKQRLLNTAIEEIGRDLRETIREKEKFKSLALDVGKMLVYFKKYDAENCLFSNLHLDQEEFSAETCFCENCVMDEGMSDNSSHEALNLHHCLKWIDKLICAGRRLEEEVYGLKINEDEQKSLYEKLKDKNSELEMTVDMYNRKLETIKNEMQNVTYDLQKQKERYENLSQSVIEKDMLNMQLETENTKLLDSIDEYKTKLNIWEEKISSLSVNQEKLECSLLCKDAEIASLKATLDENSCQLNETQLKCEKYRNEIHLLNSRISKYEEEKIIDQHMLSHSFDNSSVPDDLVKTSKTIINELQAKVDSLTKSNNSLLLTIENIEEELKNVYMEKQRIIEELGSLSEQIVYFKQEISVSAQKYNDEKKINKDLLLKLKEYEKLMLDNEYMINQLKIKEETLEKNAILLKTVTKEHEQVVSKKNSDLSRCHQIIEQLQKQITELDKENSNLKVQTKVVDKQECLKHQLNELMFEKSQLEKEIKRLKLIETEKEKIMRKLSEANFQRNDLTEQFHHLKMELETQKEKSTCFEIKCTELSRSLTDAISSNTSLEKELNKNKNLISNLIRQLEESSTELKKVKNINCELTKEIANFKSREKQLTQEIETLSKNLKDVMDKVKAEYNRNQSLMRENETLKMNDNAHSNISGELQKLRNTLKGACHFITNILNIILCAVQSYPESTDFEELRLSLLASVVHWTHNSEKEFETDVFDQLSLFFGALINNHKDDMEICQLISIIKDSIKEVATIGDSCQGVEASLVISPDTMSNMSVFESTFIKQRNSHSQSVLADLQYIKTQTNEVIFNFKNIILKKTEEIEELKKELKQHSSTSVKNESKPMELDKNFKWKYELIKRQYRQLEEKYSKIVISSEQMEQTIKKLAEQNRNLEEEAEDLSKDIKNMQTYYSNSDELLDALTELNALRHKLKGLENENNWLKKGIQEFQLQQTSTEKSSSCSLRQTQIPKFDRTCLKENNTNRLMK</sequence>
<gene>
    <name evidence="6" type="ORF">HNY73_019427</name>
</gene>